<evidence type="ECO:0000313" key="2">
    <source>
        <dbReference type="EMBL" id="EMC95984.1"/>
    </source>
</evidence>
<proteinExistence type="predicted"/>
<keyword evidence="3" id="KW-1185">Reference proteome</keyword>
<protein>
    <submittedName>
        <fullName evidence="2">Uncharacterized protein</fullName>
    </submittedName>
</protein>
<dbReference type="EMBL" id="KB445556">
    <property type="protein sequence ID" value="EMC95984.1"/>
    <property type="molecule type" value="Genomic_DNA"/>
</dbReference>
<organism evidence="2 3">
    <name type="scientific">Baudoinia panamericana (strain UAMH 10762)</name>
    <name type="common">Angels' share fungus</name>
    <name type="synonym">Baudoinia compniacensis (strain UAMH 10762)</name>
    <dbReference type="NCBI Taxonomy" id="717646"/>
    <lineage>
        <taxon>Eukaryota</taxon>
        <taxon>Fungi</taxon>
        <taxon>Dikarya</taxon>
        <taxon>Ascomycota</taxon>
        <taxon>Pezizomycotina</taxon>
        <taxon>Dothideomycetes</taxon>
        <taxon>Dothideomycetidae</taxon>
        <taxon>Mycosphaerellales</taxon>
        <taxon>Teratosphaeriaceae</taxon>
        <taxon>Baudoinia</taxon>
    </lineage>
</organism>
<accession>M2NA24</accession>
<dbReference type="HOGENOM" id="CLU_918227_0_0_1"/>
<dbReference type="KEGG" id="bcom:BAUCODRAFT_123267"/>
<dbReference type="GeneID" id="19107763"/>
<evidence type="ECO:0000313" key="3">
    <source>
        <dbReference type="Proteomes" id="UP000011761"/>
    </source>
</evidence>
<feature type="compositionally biased region" description="Polar residues" evidence="1">
    <location>
        <begin position="106"/>
        <end position="119"/>
    </location>
</feature>
<evidence type="ECO:0000256" key="1">
    <source>
        <dbReference type="SAM" id="MobiDB-lite"/>
    </source>
</evidence>
<gene>
    <name evidence="2" type="ORF">BAUCODRAFT_123267</name>
</gene>
<sequence>MAEHFPQISQKHPRRQNASSERRYTVHESSPSPLIEERDEPASQPSKQQRRNSLITTSHVRTYAHSPREVSPDMTRTHSPVSTLRSPHAVRALSPVSILRNEWTVRESSPLRSEITTPAESRGASPIRNSAGNLMRNGNAIPRAGQTAQRQSQHEAAHHHNAALSALQGQTSQHSPPSEPIGPPKAAEVKKYNRVSLQKLQTQVSPPSPLPVPEENEEEEVEVISMSPAVRESVSSYRLSRSSLAKDGRSSMSPQSGSGSSTSLISGMSLTADPSKRYFGQRIDASDLVASGLENAVARFGLA</sequence>
<feature type="region of interest" description="Disordered" evidence="1">
    <location>
        <begin position="199"/>
        <end position="268"/>
    </location>
</feature>
<dbReference type="OrthoDB" id="371463at2759"/>
<feature type="region of interest" description="Disordered" evidence="1">
    <location>
        <begin position="1"/>
        <end position="139"/>
    </location>
</feature>
<name>M2NA24_BAUPA</name>
<feature type="compositionally biased region" description="Low complexity" evidence="1">
    <location>
        <begin position="223"/>
        <end position="243"/>
    </location>
</feature>
<dbReference type="Proteomes" id="UP000011761">
    <property type="component" value="Unassembled WGS sequence"/>
</dbReference>
<reference evidence="2 3" key="1">
    <citation type="journal article" date="2012" name="PLoS Pathog.">
        <title>Diverse lifestyles and strategies of plant pathogenesis encoded in the genomes of eighteen Dothideomycetes fungi.</title>
        <authorList>
            <person name="Ohm R.A."/>
            <person name="Feau N."/>
            <person name="Henrissat B."/>
            <person name="Schoch C.L."/>
            <person name="Horwitz B.A."/>
            <person name="Barry K.W."/>
            <person name="Condon B.J."/>
            <person name="Copeland A.C."/>
            <person name="Dhillon B."/>
            <person name="Glaser F."/>
            <person name="Hesse C.N."/>
            <person name="Kosti I."/>
            <person name="LaButti K."/>
            <person name="Lindquist E.A."/>
            <person name="Lucas S."/>
            <person name="Salamov A.A."/>
            <person name="Bradshaw R.E."/>
            <person name="Ciuffetti L."/>
            <person name="Hamelin R.C."/>
            <person name="Kema G.H.J."/>
            <person name="Lawrence C."/>
            <person name="Scott J.A."/>
            <person name="Spatafora J.W."/>
            <person name="Turgeon B.G."/>
            <person name="de Wit P.J.G.M."/>
            <person name="Zhong S."/>
            <person name="Goodwin S.B."/>
            <person name="Grigoriev I.V."/>
        </authorList>
    </citation>
    <scope>NUCLEOTIDE SEQUENCE [LARGE SCALE GENOMIC DNA]</scope>
    <source>
        <strain evidence="2 3">UAMH 10762</strain>
    </source>
</reference>
<feature type="compositionally biased region" description="Low complexity" evidence="1">
    <location>
        <begin position="250"/>
        <end position="268"/>
    </location>
</feature>
<dbReference type="RefSeq" id="XP_007677264.1">
    <property type="nucleotide sequence ID" value="XM_007679074.1"/>
</dbReference>
<feature type="compositionally biased region" description="Polar residues" evidence="1">
    <location>
        <begin position="43"/>
        <end position="60"/>
    </location>
</feature>
<dbReference type="AlphaFoldDB" id="M2NA24"/>